<dbReference type="Pfam" id="PF04865">
    <property type="entry name" value="Baseplate_J"/>
    <property type="match status" value="1"/>
</dbReference>
<dbReference type="InterPro" id="IPR006949">
    <property type="entry name" value="Barrel_Baseplate_J-like"/>
</dbReference>
<dbReference type="EMBL" id="MFQW01000036">
    <property type="protein sequence ID" value="OGH85832.1"/>
    <property type="molecule type" value="Genomic_DNA"/>
</dbReference>
<keyword evidence="1" id="KW-0812">Transmembrane</keyword>
<evidence type="ECO:0000313" key="4">
    <source>
        <dbReference type="Proteomes" id="UP000178349"/>
    </source>
</evidence>
<name>A0A1F6NPG1_9BACT</name>
<organism evidence="3 4">
    <name type="scientific">Candidatus Magasanikbacteria bacterium RIFOXYC12_FULL_33_11</name>
    <dbReference type="NCBI Taxonomy" id="1798701"/>
    <lineage>
        <taxon>Bacteria</taxon>
        <taxon>Candidatus Magasanikiibacteriota</taxon>
    </lineage>
</organism>
<feature type="transmembrane region" description="Helical" evidence="1">
    <location>
        <begin position="18"/>
        <end position="39"/>
    </location>
</feature>
<comment type="caution">
    <text evidence="3">The sequence shown here is derived from an EMBL/GenBank/DDBJ whole genome shotgun (WGS) entry which is preliminary data.</text>
</comment>
<proteinExistence type="predicted"/>
<evidence type="ECO:0000256" key="1">
    <source>
        <dbReference type="SAM" id="Phobius"/>
    </source>
</evidence>
<evidence type="ECO:0000313" key="3">
    <source>
        <dbReference type="EMBL" id="OGH85832.1"/>
    </source>
</evidence>
<reference evidence="3 4" key="1">
    <citation type="journal article" date="2016" name="Nat. Commun.">
        <title>Thousands of microbial genomes shed light on interconnected biogeochemical processes in an aquifer system.</title>
        <authorList>
            <person name="Anantharaman K."/>
            <person name="Brown C.T."/>
            <person name="Hug L.A."/>
            <person name="Sharon I."/>
            <person name="Castelle C.J."/>
            <person name="Probst A.J."/>
            <person name="Thomas B.C."/>
            <person name="Singh A."/>
            <person name="Wilkins M.J."/>
            <person name="Karaoz U."/>
            <person name="Brodie E.L."/>
            <person name="Williams K.H."/>
            <person name="Hubbard S.S."/>
            <person name="Banfield J.F."/>
        </authorList>
    </citation>
    <scope>NUCLEOTIDE SEQUENCE [LARGE SCALE GENOMIC DNA]</scope>
</reference>
<evidence type="ECO:0000259" key="2">
    <source>
        <dbReference type="Pfam" id="PF04865"/>
    </source>
</evidence>
<sequence length="380" mass="41352">MVSDQLNTGGAYGQPVRFYKFVALTFLVITIVLLGGIIFMSSKRAEITIVTKADSVEVNTVIDINPNDDSSIVSGFVTSTFVELSKAYSPKGNKTEDAIATGELIIINDSSVAQPLISTTRFMTTSGLLFRLKSGVTVPAGGQVTAEVYADKAGESGNIGPSNFTIPGLNEAKQKLIYAKSEATMIGGIKTIGVFSQEDLTNAQNSLLADLKTKGTEMLETQNSNKKGLFDVVQYTFENDGEQGAEISSFNVTGKATVVGVFYDEESLKNYSKDMLEKHIVDNSEVLQSASEEPSVVLSKYDFEEGTAKLTVTNSGLVDLDPNSRELQKIMFYGKTEDEVRRYVMALSHVSSVEMNFHPAWVREVPHVASKVEITIRQVQ</sequence>
<protein>
    <recommendedName>
        <fullName evidence="2">Baseplate protein J-like barrel domain-containing protein</fullName>
    </recommendedName>
</protein>
<feature type="domain" description="Baseplate protein J-like barrel" evidence="2">
    <location>
        <begin position="120"/>
        <end position="165"/>
    </location>
</feature>
<gene>
    <name evidence="3" type="ORF">A2493_02280</name>
</gene>
<dbReference type="AlphaFoldDB" id="A0A1F6NPG1"/>
<accession>A0A1F6NPG1</accession>
<keyword evidence="1" id="KW-1133">Transmembrane helix</keyword>
<dbReference type="Proteomes" id="UP000178349">
    <property type="component" value="Unassembled WGS sequence"/>
</dbReference>
<keyword evidence="1" id="KW-0472">Membrane</keyword>